<comment type="caution">
    <text evidence="1">The sequence shown here is derived from an EMBL/GenBank/DDBJ whole genome shotgun (WGS) entry which is preliminary data.</text>
</comment>
<dbReference type="EMBL" id="JAUSUD010000007">
    <property type="protein sequence ID" value="MDQ0230639.1"/>
    <property type="molecule type" value="Genomic_DNA"/>
</dbReference>
<evidence type="ECO:0000313" key="1">
    <source>
        <dbReference type="EMBL" id="MDQ0230639.1"/>
    </source>
</evidence>
<evidence type="ECO:0000313" key="2">
    <source>
        <dbReference type="Proteomes" id="UP001234495"/>
    </source>
</evidence>
<organism evidence="1 2">
    <name type="scientific">Metabacillus malikii</name>
    <dbReference type="NCBI Taxonomy" id="1504265"/>
    <lineage>
        <taxon>Bacteria</taxon>
        <taxon>Bacillati</taxon>
        <taxon>Bacillota</taxon>
        <taxon>Bacilli</taxon>
        <taxon>Bacillales</taxon>
        <taxon>Bacillaceae</taxon>
        <taxon>Metabacillus</taxon>
    </lineage>
</organism>
<protein>
    <submittedName>
        <fullName evidence="1">Spore coat protein Y/spore coat protein Z</fullName>
    </submittedName>
</protein>
<sequence>MDKCHENKCICHVLENILAQQLEVREKCFTSCYQNLLQQTTYLGDTIPFLLYTQKGELFQSPGSVGKNCFTTSFYRIERISDCCATLRLLLPLKKNGHLAEDICEVDELVKTRCGIEVDLSCFCAIQCLSPKLMS</sequence>
<keyword evidence="1" id="KW-0946">Virion</keyword>
<keyword evidence="2" id="KW-1185">Reference proteome</keyword>
<dbReference type="Proteomes" id="UP001234495">
    <property type="component" value="Unassembled WGS sequence"/>
</dbReference>
<reference evidence="1 2" key="1">
    <citation type="submission" date="2023-07" db="EMBL/GenBank/DDBJ databases">
        <title>Genomic Encyclopedia of Type Strains, Phase IV (KMG-IV): sequencing the most valuable type-strain genomes for metagenomic binning, comparative biology and taxonomic classification.</title>
        <authorList>
            <person name="Goeker M."/>
        </authorList>
    </citation>
    <scope>NUCLEOTIDE SEQUENCE [LARGE SCALE GENOMIC DNA]</scope>
    <source>
        <strain evidence="1 2">DSM 29005</strain>
    </source>
</reference>
<keyword evidence="1" id="KW-0167">Capsid protein</keyword>
<dbReference type="Pfam" id="PF10612">
    <property type="entry name" value="Spore-coat_CotZ"/>
    <property type="match status" value="1"/>
</dbReference>
<dbReference type="RefSeq" id="WP_307340285.1">
    <property type="nucleotide sequence ID" value="NZ_JAUSUD010000007.1"/>
</dbReference>
<proteinExistence type="predicted"/>
<name>A0ABT9ZEI4_9BACI</name>
<accession>A0ABT9ZEI4</accession>
<gene>
    <name evidence="1" type="ORF">J2S19_001895</name>
</gene>
<dbReference type="InterPro" id="IPR019593">
    <property type="entry name" value="Spore_coat_protein_Z/Y"/>
</dbReference>